<dbReference type="Pfam" id="PF04397">
    <property type="entry name" value="LytTR"/>
    <property type="match status" value="1"/>
</dbReference>
<name>A0ABU0AR05_9BACI</name>
<dbReference type="PROSITE" id="PS50893">
    <property type="entry name" value="ABC_TRANSPORTER_2"/>
    <property type="match status" value="1"/>
</dbReference>
<dbReference type="InterPro" id="IPR003439">
    <property type="entry name" value="ABC_transporter-like_ATP-bd"/>
</dbReference>
<dbReference type="PANTHER" id="PTHR37299:SF1">
    <property type="entry name" value="STAGE 0 SPORULATION PROTEIN A HOMOLOG"/>
    <property type="match status" value="1"/>
</dbReference>
<dbReference type="InterPro" id="IPR012046">
    <property type="entry name" value="LytTR_ABC"/>
</dbReference>
<keyword evidence="3" id="KW-0547">Nucleotide-binding</keyword>
<gene>
    <name evidence="3" type="ORF">J2S17_005609</name>
</gene>
<dbReference type="EMBL" id="JAUSUB010000046">
    <property type="protein sequence ID" value="MDQ0273677.1"/>
    <property type="molecule type" value="Genomic_DNA"/>
</dbReference>
<dbReference type="InterPro" id="IPR027417">
    <property type="entry name" value="P-loop_NTPase"/>
</dbReference>
<organism evidence="3 4">
    <name type="scientific">Cytobacillus purgationiresistens</name>
    <dbReference type="NCBI Taxonomy" id="863449"/>
    <lineage>
        <taxon>Bacteria</taxon>
        <taxon>Bacillati</taxon>
        <taxon>Bacillota</taxon>
        <taxon>Bacilli</taxon>
        <taxon>Bacillales</taxon>
        <taxon>Bacillaceae</taxon>
        <taxon>Cytobacillus</taxon>
    </lineage>
</organism>
<keyword evidence="4" id="KW-1185">Reference proteome</keyword>
<evidence type="ECO:0000259" key="1">
    <source>
        <dbReference type="PROSITE" id="PS50893"/>
    </source>
</evidence>
<dbReference type="PROSITE" id="PS50930">
    <property type="entry name" value="HTH_LYTTR"/>
    <property type="match status" value="1"/>
</dbReference>
<dbReference type="SMART" id="SM00850">
    <property type="entry name" value="LytTR"/>
    <property type="match status" value="1"/>
</dbReference>
<dbReference type="Gene3D" id="2.40.50.1020">
    <property type="entry name" value="LytTr DNA-binding domain"/>
    <property type="match status" value="1"/>
</dbReference>
<keyword evidence="3" id="KW-0067">ATP-binding</keyword>
<evidence type="ECO:0000313" key="4">
    <source>
        <dbReference type="Proteomes" id="UP001238088"/>
    </source>
</evidence>
<dbReference type="Gene3D" id="3.40.50.300">
    <property type="entry name" value="P-loop containing nucleotide triphosphate hydrolases"/>
    <property type="match status" value="1"/>
</dbReference>
<evidence type="ECO:0000259" key="2">
    <source>
        <dbReference type="PROSITE" id="PS50930"/>
    </source>
</evidence>
<evidence type="ECO:0000313" key="3">
    <source>
        <dbReference type="EMBL" id="MDQ0273677.1"/>
    </source>
</evidence>
<dbReference type="GO" id="GO:0005524">
    <property type="term" value="F:ATP binding"/>
    <property type="evidence" value="ECO:0007669"/>
    <property type="project" value="UniProtKB-KW"/>
</dbReference>
<dbReference type="PANTHER" id="PTHR37299">
    <property type="entry name" value="TRANSCRIPTIONAL REGULATOR-RELATED"/>
    <property type="match status" value="1"/>
</dbReference>
<proteinExistence type="predicted"/>
<comment type="caution">
    <text evidence="3">The sequence shown here is derived from an EMBL/GenBank/DDBJ whole genome shotgun (WGS) entry which is preliminary data.</text>
</comment>
<dbReference type="PIRSF" id="PIRSF036612">
    <property type="entry name" value="ABC_ATP_LytTR"/>
    <property type="match status" value="1"/>
</dbReference>
<sequence length="343" mass="40087">MSLILKGFGKVLKNKEILAPINLTIKVNEIVAIQADMEHMNAFLSLVEGKRSYITNEIMMNEQSLQGCEDLFIYRPDMGEYKRLTPEQCIQFWCDLYKVKINIDNVLALTELTHIRNKKNKHLTFSEKKRLQFARSLVQNTSIFIFQEPTYQLDLQSKQVFNRVLNEILKNGGIVIVFTSSLEEGVRMATKVFRLNSRGLQEVELGDEGEKEAEVKEDETDSLIENDTVYQRKFEKISAKSDDKYILFDPLEIDFVETRERQTILHVNNEEFYSTVSMKEIESKLIPYGFYRCHRSYLVNLQRVREVVVWSKNSYSLTLDKGNEQTVPLSKSRYGELKAFLNW</sequence>
<feature type="domain" description="ABC transporter" evidence="1">
    <location>
        <begin position="3"/>
        <end position="222"/>
    </location>
</feature>
<feature type="domain" description="HTH LytTR-type" evidence="2">
    <location>
        <begin position="237"/>
        <end position="343"/>
    </location>
</feature>
<dbReference type="SUPFAM" id="SSF52540">
    <property type="entry name" value="P-loop containing nucleoside triphosphate hydrolases"/>
    <property type="match status" value="1"/>
</dbReference>
<accession>A0ABU0AR05</accession>
<protein>
    <submittedName>
        <fullName evidence="3">ABC-2 type transport system ATP-binding protein</fullName>
    </submittedName>
</protein>
<dbReference type="RefSeq" id="WP_307480102.1">
    <property type="nucleotide sequence ID" value="NZ_JAUSUB010000046.1"/>
</dbReference>
<dbReference type="InterPro" id="IPR007492">
    <property type="entry name" value="LytTR_DNA-bd_dom"/>
</dbReference>
<dbReference type="InterPro" id="IPR046947">
    <property type="entry name" value="LytR-like"/>
</dbReference>
<reference evidence="3 4" key="1">
    <citation type="submission" date="2023-07" db="EMBL/GenBank/DDBJ databases">
        <title>Genomic Encyclopedia of Type Strains, Phase IV (KMG-IV): sequencing the most valuable type-strain genomes for metagenomic binning, comparative biology and taxonomic classification.</title>
        <authorList>
            <person name="Goeker M."/>
        </authorList>
    </citation>
    <scope>NUCLEOTIDE SEQUENCE [LARGE SCALE GENOMIC DNA]</scope>
    <source>
        <strain evidence="3 4">DSM 23494</strain>
    </source>
</reference>
<dbReference type="Proteomes" id="UP001238088">
    <property type="component" value="Unassembled WGS sequence"/>
</dbReference>